<evidence type="ECO:0000313" key="8">
    <source>
        <dbReference type="EMBL" id="EGN58201.1"/>
    </source>
</evidence>
<dbReference type="STRING" id="688246.Premu_2856"/>
<dbReference type="Pfam" id="PF07980">
    <property type="entry name" value="SusD_RagB"/>
    <property type="match status" value="1"/>
</dbReference>
<keyword evidence="5" id="KW-0998">Cell outer membrane</keyword>
<dbReference type="OrthoDB" id="724176at2"/>
<comment type="similarity">
    <text evidence="2">Belongs to the SusD family.</text>
</comment>
<gene>
    <name evidence="8" type="ORF">Premu_2856</name>
</gene>
<dbReference type="Pfam" id="PF14322">
    <property type="entry name" value="SusD-like_3"/>
    <property type="match status" value="1"/>
</dbReference>
<protein>
    <submittedName>
        <fullName evidence="8">RagB/SusD domain-containing protein</fullName>
    </submittedName>
</protein>
<dbReference type="RefSeq" id="WP_007576246.1">
    <property type="nucleotide sequence ID" value="NZ_BPTS01000002.1"/>
</dbReference>
<sequence>MKRIHKLIIGCFFLAGLTMTSCNYLDVVPKEYASESDMAKDRQAALNYLYSCYGYLPQPNSGTSSLDLLTGDEVVTAFEHETFAAFPKGNYTASDPVISYWNTLYQGIRQCLSFQEELNKSGNFAELEAKDRADYKAQVKFLLGYYDFLLTRCYGPIILVTTKPDAMTNPKDYLPRTDYDVCVDSICNYFDEAAKGLPATRIGTQSNEFGLATSVAAKAMKAKTLLYAASPLFNGNSKFYADFKDKEGKPLMPLTYDANKWVKARDAYKEAITAAEAAGYHLYKRGDYKISTNGYPADPHVRALRYISTDYEQEGEKAGSNCEVILADSRGEGNYGLQNKSMPFNWKNGNNSWNGISPTIAMMSRFYTKNGLPMDEDKTLDFSHPWNLVKVDSTHMNEACLGRQTMRFDLDREPRFYAWIDFQNGFYEILSSSNNGAYRDDADYRKFSDGTHGELITSFVVGGNCSRGKDLNNLRSNNYAPTGFLNKKFVDPDIAKNASGLGDYHERPWPVIRLAELYLGYAECCVETGDLSTAREYINKVRERAGIPTVEDAWGNYSKDPSKATTQDGLREIVRNERMNEFYLENQNFWDMRRWLLAEKYFNVKAQGMDIDATTLTDFAKVKTVIFERKFASPSNYLMPIPSADINKNVHIVQNPGY</sequence>
<dbReference type="EMBL" id="GL945017">
    <property type="protein sequence ID" value="EGN58201.1"/>
    <property type="molecule type" value="Genomic_DNA"/>
</dbReference>
<evidence type="ECO:0000256" key="5">
    <source>
        <dbReference type="ARBA" id="ARBA00023237"/>
    </source>
</evidence>
<evidence type="ECO:0000259" key="7">
    <source>
        <dbReference type="Pfam" id="PF14322"/>
    </source>
</evidence>
<evidence type="ECO:0000256" key="2">
    <source>
        <dbReference type="ARBA" id="ARBA00006275"/>
    </source>
</evidence>
<feature type="domain" description="SusD-like N-terminal" evidence="7">
    <location>
        <begin position="24"/>
        <end position="223"/>
    </location>
</feature>
<dbReference type="PROSITE" id="PS51257">
    <property type="entry name" value="PROKAR_LIPOPROTEIN"/>
    <property type="match status" value="1"/>
</dbReference>
<evidence type="ECO:0000256" key="3">
    <source>
        <dbReference type="ARBA" id="ARBA00022729"/>
    </source>
</evidence>
<keyword evidence="9" id="KW-1185">Reference proteome</keyword>
<proteinExistence type="inferred from homology"/>
<dbReference type="GO" id="GO:0009279">
    <property type="term" value="C:cell outer membrane"/>
    <property type="evidence" value="ECO:0007669"/>
    <property type="project" value="UniProtKB-SubCell"/>
</dbReference>
<dbReference type="InterPro" id="IPR011990">
    <property type="entry name" value="TPR-like_helical_dom_sf"/>
</dbReference>
<dbReference type="Gene3D" id="1.25.40.390">
    <property type="match status" value="1"/>
</dbReference>
<dbReference type="AlphaFoldDB" id="F8N5P3"/>
<accession>F8N5P3</accession>
<evidence type="ECO:0000313" key="9">
    <source>
        <dbReference type="Proteomes" id="UP000002772"/>
    </source>
</evidence>
<dbReference type="eggNOG" id="COG0614">
    <property type="taxonomic scope" value="Bacteria"/>
</dbReference>
<reference evidence="9" key="1">
    <citation type="journal article" date="2011" name="Stand. Genomic Sci.">
        <title>Non-contiguous finished genome sequence of the opportunistic oral pathogen Prevotella multisaccharivorax type strain (PPPA20).</title>
        <authorList>
            <person name="Pati A."/>
            <person name="Gronow S."/>
            <person name="Lu M."/>
            <person name="Lapidus A."/>
            <person name="Nolan M."/>
            <person name="Lucas S."/>
            <person name="Hammon N."/>
            <person name="Deshpande S."/>
            <person name="Cheng J.F."/>
            <person name="Tapia R."/>
            <person name="Han C."/>
            <person name="Goodwin L."/>
            <person name="Pitluck S."/>
            <person name="Liolios K."/>
            <person name="Pagani I."/>
            <person name="Mavromatis K."/>
            <person name="Mikhailova N."/>
            <person name="Huntemann M."/>
            <person name="Chen A."/>
            <person name="Palaniappan K."/>
            <person name="Land M."/>
            <person name="Hauser L."/>
            <person name="Detter J.C."/>
            <person name="Brambilla E.M."/>
            <person name="Rohde M."/>
            <person name="Goker M."/>
            <person name="Woyke T."/>
            <person name="Bristow J."/>
            <person name="Eisen J.A."/>
            <person name="Markowitz V."/>
            <person name="Hugenholtz P."/>
            <person name="Kyrpides N.C."/>
            <person name="Klenk H.P."/>
            <person name="Ivanova N."/>
        </authorList>
    </citation>
    <scope>NUCLEOTIDE SEQUENCE [LARGE SCALE GENOMIC DNA]</scope>
    <source>
        <strain evidence="9">DSM 17128</strain>
    </source>
</reference>
<evidence type="ECO:0000259" key="6">
    <source>
        <dbReference type="Pfam" id="PF07980"/>
    </source>
</evidence>
<keyword evidence="4" id="KW-0472">Membrane</keyword>
<dbReference type="InterPro" id="IPR033985">
    <property type="entry name" value="SusD-like_N"/>
</dbReference>
<dbReference type="HOGENOM" id="CLU_015553_0_3_10"/>
<evidence type="ECO:0000256" key="1">
    <source>
        <dbReference type="ARBA" id="ARBA00004442"/>
    </source>
</evidence>
<name>F8N5P3_9BACT</name>
<dbReference type="Proteomes" id="UP000002772">
    <property type="component" value="Unassembled WGS sequence"/>
</dbReference>
<dbReference type="SUPFAM" id="SSF48452">
    <property type="entry name" value="TPR-like"/>
    <property type="match status" value="1"/>
</dbReference>
<feature type="domain" description="RagB/SusD" evidence="6">
    <location>
        <begin position="323"/>
        <end position="658"/>
    </location>
</feature>
<dbReference type="InterPro" id="IPR012944">
    <property type="entry name" value="SusD_RagB_dom"/>
</dbReference>
<organism evidence="8 9">
    <name type="scientific">Hallella multisaccharivorax DSM 17128</name>
    <dbReference type="NCBI Taxonomy" id="688246"/>
    <lineage>
        <taxon>Bacteria</taxon>
        <taxon>Pseudomonadati</taxon>
        <taxon>Bacteroidota</taxon>
        <taxon>Bacteroidia</taxon>
        <taxon>Bacteroidales</taxon>
        <taxon>Prevotellaceae</taxon>
        <taxon>Hallella</taxon>
    </lineage>
</organism>
<evidence type="ECO:0000256" key="4">
    <source>
        <dbReference type="ARBA" id="ARBA00023136"/>
    </source>
</evidence>
<keyword evidence="3" id="KW-0732">Signal</keyword>
<comment type="subcellular location">
    <subcellularLocation>
        <location evidence="1">Cell outer membrane</location>
    </subcellularLocation>
</comment>